<feature type="compositionally biased region" description="Basic and acidic residues" evidence="1">
    <location>
        <begin position="283"/>
        <end position="297"/>
    </location>
</feature>
<sequence>MYIVITSQQQQNQIQTQKLSQNHFSTQQRGVTNKQLLLQQPKISSHNIVISSQLVNRTCSSLWIFRIVRITIITLITISFLDLWLKKPQNAIQNMQENNINFRQRNITQISDIQHELQIIVQKMNFDKVNQIMAEYIKNEKLYNLPNKPPKQQIQAPIQEIQQENKKNDFETLQFVVQNAQNAVQVLKQNKIHFVQGTTSKINNFQEKIVIYVYQIASIDQVYEIMDQFIQNEYLQQSQINKAKLIQNQQQNQVKPKSHPQKPAHSSTLTQTQNFNVQTAPETELKSEIKVEPKTEEESVSIVIENSSVSISIDLEDS</sequence>
<keyword evidence="5" id="KW-1185">Reference proteome</keyword>
<accession>A0AA86NIC5</accession>
<evidence type="ECO:0000313" key="5">
    <source>
        <dbReference type="Proteomes" id="UP001642409"/>
    </source>
</evidence>
<gene>
    <name evidence="4" type="ORF">HINF_LOCUS57336</name>
    <name evidence="3" type="ORF">HINF_LOCUS7253</name>
</gene>
<proteinExistence type="predicted"/>
<reference evidence="4 5" key="2">
    <citation type="submission" date="2024-07" db="EMBL/GenBank/DDBJ databases">
        <authorList>
            <person name="Akdeniz Z."/>
        </authorList>
    </citation>
    <scope>NUCLEOTIDE SEQUENCE [LARGE SCALE GENOMIC DNA]</scope>
</reference>
<evidence type="ECO:0000256" key="1">
    <source>
        <dbReference type="SAM" id="MobiDB-lite"/>
    </source>
</evidence>
<comment type="caution">
    <text evidence="3">The sequence shown here is derived from an EMBL/GenBank/DDBJ whole genome shotgun (WGS) entry which is preliminary data.</text>
</comment>
<evidence type="ECO:0000256" key="2">
    <source>
        <dbReference type="SAM" id="Phobius"/>
    </source>
</evidence>
<feature type="region of interest" description="Disordered" evidence="1">
    <location>
        <begin position="248"/>
        <end position="298"/>
    </location>
</feature>
<reference evidence="3" key="1">
    <citation type="submission" date="2023-06" db="EMBL/GenBank/DDBJ databases">
        <authorList>
            <person name="Kurt Z."/>
        </authorList>
    </citation>
    <scope>NUCLEOTIDE SEQUENCE</scope>
</reference>
<keyword evidence="2" id="KW-0812">Transmembrane</keyword>
<evidence type="ECO:0000313" key="4">
    <source>
        <dbReference type="EMBL" id="CAL6075703.1"/>
    </source>
</evidence>
<dbReference type="EMBL" id="CATOUU010000181">
    <property type="protein sequence ID" value="CAI9919608.1"/>
    <property type="molecule type" value="Genomic_DNA"/>
</dbReference>
<feature type="compositionally biased region" description="Polar residues" evidence="1">
    <location>
        <begin position="264"/>
        <end position="281"/>
    </location>
</feature>
<dbReference type="EMBL" id="CAXDID020000315">
    <property type="protein sequence ID" value="CAL6075703.1"/>
    <property type="molecule type" value="Genomic_DNA"/>
</dbReference>
<protein>
    <submittedName>
        <fullName evidence="4">Hypothetical_protein</fullName>
    </submittedName>
</protein>
<evidence type="ECO:0000313" key="3">
    <source>
        <dbReference type="EMBL" id="CAI9919608.1"/>
    </source>
</evidence>
<dbReference type="Proteomes" id="UP001642409">
    <property type="component" value="Unassembled WGS sequence"/>
</dbReference>
<name>A0AA86NIC5_9EUKA</name>
<organism evidence="3">
    <name type="scientific">Hexamita inflata</name>
    <dbReference type="NCBI Taxonomy" id="28002"/>
    <lineage>
        <taxon>Eukaryota</taxon>
        <taxon>Metamonada</taxon>
        <taxon>Diplomonadida</taxon>
        <taxon>Hexamitidae</taxon>
        <taxon>Hexamitinae</taxon>
        <taxon>Hexamita</taxon>
    </lineage>
</organism>
<keyword evidence="2" id="KW-0472">Membrane</keyword>
<feature type="transmembrane region" description="Helical" evidence="2">
    <location>
        <begin position="63"/>
        <end position="85"/>
    </location>
</feature>
<dbReference type="AlphaFoldDB" id="A0AA86NIC5"/>
<keyword evidence="2" id="KW-1133">Transmembrane helix</keyword>